<comment type="caution">
    <text evidence="2">The sequence shown here is derived from an EMBL/GenBank/DDBJ whole genome shotgun (WGS) entry which is preliminary data.</text>
</comment>
<feature type="domain" description="Dienelactone hydrolase" evidence="1">
    <location>
        <begin position="33"/>
        <end position="154"/>
    </location>
</feature>
<evidence type="ECO:0000259" key="1">
    <source>
        <dbReference type="Pfam" id="PF01738"/>
    </source>
</evidence>
<dbReference type="SUPFAM" id="SSF53474">
    <property type="entry name" value="alpha/beta-Hydrolases"/>
    <property type="match status" value="1"/>
</dbReference>
<accession>A0ABN2M2E6</accession>
<evidence type="ECO:0000313" key="3">
    <source>
        <dbReference type="Proteomes" id="UP001500002"/>
    </source>
</evidence>
<organism evidence="2 3">
    <name type="scientific">Agromyces neolithicus</name>
    <dbReference type="NCBI Taxonomy" id="269420"/>
    <lineage>
        <taxon>Bacteria</taxon>
        <taxon>Bacillati</taxon>
        <taxon>Actinomycetota</taxon>
        <taxon>Actinomycetes</taxon>
        <taxon>Micrococcales</taxon>
        <taxon>Microbacteriaceae</taxon>
        <taxon>Agromyces</taxon>
    </lineage>
</organism>
<protein>
    <submittedName>
        <fullName evidence="2">Dienelactone hydrolase family protein</fullName>
    </submittedName>
</protein>
<dbReference type="GO" id="GO:0016787">
    <property type="term" value="F:hydrolase activity"/>
    <property type="evidence" value="ECO:0007669"/>
    <property type="project" value="UniProtKB-KW"/>
</dbReference>
<dbReference type="EMBL" id="BAAANJ010000004">
    <property type="protein sequence ID" value="GAA1807103.1"/>
    <property type="molecule type" value="Genomic_DNA"/>
</dbReference>
<dbReference type="Proteomes" id="UP001500002">
    <property type="component" value="Unassembled WGS sequence"/>
</dbReference>
<dbReference type="Gene3D" id="3.40.50.1820">
    <property type="entry name" value="alpha/beta hydrolase"/>
    <property type="match status" value="1"/>
</dbReference>
<evidence type="ECO:0000313" key="2">
    <source>
        <dbReference type="EMBL" id="GAA1807103.1"/>
    </source>
</evidence>
<reference evidence="2 3" key="1">
    <citation type="journal article" date="2019" name="Int. J. Syst. Evol. Microbiol.">
        <title>The Global Catalogue of Microorganisms (GCM) 10K type strain sequencing project: providing services to taxonomists for standard genome sequencing and annotation.</title>
        <authorList>
            <consortium name="The Broad Institute Genomics Platform"/>
            <consortium name="The Broad Institute Genome Sequencing Center for Infectious Disease"/>
            <person name="Wu L."/>
            <person name="Ma J."/>
        </authorList>
    </citation>
    <scope>NUCLEOTIDE SEQUENCE [LARGE SCALE GENOMIC DNA]</scope>
    <source>
        <strain evidence="2 3">JCM 14322</strain>
    </source>
</reference>
<gene>
    <name evidence="2" type="ORF">GCM10009749_14240</name>
</gene>
<name>A0ABN2M2E6_9MICO</name>
<dbReference type="InterPro" id="IPR029058">
    <property type="entry name" value="AB_hydrolase_fold"/>
</dbReference>
<dbReference type="Pfam" id="PF01738">
    <property type="entry name" value="DLH"/>
    <property type="match status" value="1"/>
</dbReference>
<proteinExistence type="predicted"/>
<keyword evidence="3" id="KW-1185">Reference proteome</keyword>
<dbReference type="InterPro" id="IPR002925">
    <property type="entry name" value="Dienelactn_hydro"/>
</dbReference>
<sequence length="274" mass="29748">MKTQAPIGDIADWGEPVAAGAIACEFDYPVYRRDPEQGPRPMVILLQELFGITPTVVGLGDHLVAQGFSVAIPYLFGAPHHDARQALMPLAQARICITREFRALGLRSQRGFSVKLGALAEALKTDDSPRGVGVIGMCFTGGFALAAAVDDAVVAPVLSQPSLPYALPGPWSRALPVGREEMTEITRRARDDGLCVLGLRFSDDRISPKQRFAALKRRLGDAFEVIELDSSWGNPGANGSMAHSVLTAEVREEPPNEAHRARDQVVRFLKRRLT</sequence>
<keyword evidence="2" id="KW-0378">Hydrolase</keyword>
<dbReference type="RefSeq" id="WP_344294883.1">
    <property type="nucleotide sequence ID" value="NZ_BAAANJ010000004.1"/>
</dbReference>